<comment type="caution">
    <text evidence="1">The sequence shown here is derived from an EMBL/GenBank/DDBJ whole genome shotgun (WGS) entry which is preliminary data.</text>
</comment>
<gene>
    <name evidence="1" type="ORF">DXN04_32020</name>
</gene>
<dbReference type="EMBL" id="QTJV01000019">
    <property type="protein sequence ID" value="RFM30743.1"/>
    <property type="molecule type" value="Genomic_DNA"/>
</dbReference>
<dbReference type="AlphaFoldDB" id="A0A3E1NS44"/>
<keyword evidence="2" id="KW-1185">Reference proteome</keyword>
<dbReference type="InterPro" id="IPR008993">
    <property type="entry name" value="TIMP-like_OB-fold"/>
</dbReference>
<name>A0A3E1NS44_9BACT</name>
<dbReference type="OrthoDB" id="680042at2"/>
<evidence type="ECO:0000313" key="1">
    <source>
        <dbReference type="EMBL" id="RFM30743.1"/>
    </source>
</evidence>
<reference evidence="1 2" key="1">
    <citation type="submission" date="2018-08" db="EMBL/GenBank/DDBJ databases">
        <title>Chitinophaga sp. K20C18050901, a novel bacterium isolated from forest soil.</title>
        <authorList>
            <person name="Wang C."/>
        </authorList>
    </citation>
    <scope>NUCLEOTIDE SEQUENCE [LARGE SCALE GENOMIC DNA]</scope>
    <source>
        <strain evidence="1 2">K20C18050901</strain>
    </source>
</reference>
<accession>A0A3E1NS44</accession>
<organism evidence="1 2">
    <name type="scientific">Chitinophaga silvisoli</name>
    <dbReference type="NCBI Taxonomy" id="2291814"/>
    <lineage>
        <taxon>Bacteria</taxon>
        <taxon>Pseudomonadati</taxon>
        <taxon>Bacteroidota</taxon>
        <taxon>Chitinophagia</taxon>
        <taxon>Chitinophagales</taxon>
        <taxon>Chitinophagaceae</taxon>
        <taxon>Chitinophaga</taxon>
    </lineage>
</organism>
<sequence length="144" mass="16629">MGLIENLKKRTFAKSILIFSLLFIAQQHVSGCDCNMYQVDYYVPRAINIIVAKVISVTPVGNPDDYRNEVIVEVLKVYKGRIKIKNRLTFIMQDNCDPDFRVDVAFLLFCHEIKGIYYSDHCSYSDRISNSGSVIKRIEKILKK</sequence>
<protein>
    <submittedName>
        <fullName evidence="1">Uncharacterized protein</fullName>
    </submittedName>
</protein>
<dbReference type="RefSeq" id="WP_116857503.1">
    <property type="nucleotide sequence ID" value="NZ_QTJV01000019.1"/>
</dbReference>
<proteinExistence type="predicted"/>
<dbReference type="Proteomes" id="UP000261174">
    <property type="component" value="Unassembled WGS sequence"/>
</dbReference>
<evidence type="ECO:0000313" key="2">
    <source>
        <dbReference type="Proteomes" id="UP000261174"/>
    </source>
</evidence>
<dbReference type="SUPFAM" id="SSF50242">
    <property type="entry name" value="TIMP-like"/>
    <property type="match status" value="1"/>
</dbReference>
<dbReference type="Gene3D" id="2.40.50.120">
    <property type="match status" value="1"/>
</dbReference>